<comment type="caution">
    <text evidence="2">The sequence shown here is derived from an EMBL/GenBank/DDBJ whole genome shotgun (WGS) entry which is preliminary data.</text>
</comment>
<dbReference type="AlphaFoldDB" id="A0A558C4F0"/>
<feature type="chain" id="PRO_5022024431" evidence="1">
    <location>
        <begin position="21"/>
        <end position="570"/>
    </location>
</feature>
<organism evidence="2 3">
    <name type="scientific">Hymenobacter setariae</name>
    <dbReference type="NCBI Taxonomy" id="2594794"/>
    <lineage>
        <taxon>Bacteria</taxon>
        <taxon>Pseudomonadati</taxon>
        <taxon>Bacteroidota</taxon>
        <taxon>Cytophagia</taxon>
        <taxon>Cytophagales</taxon>
        <taxon>Hymenobacteraceae</taxon>
        <taxon>Hymenobacter</taxon>
    </lineage>
</organism>
<proteinExistence type="predicted"/>
<name>A0A558C4F0_9BACT</name>
<gene>
    <name evidence="2" type="ORF">FNT36_06160</name>
</gene>
<keyword evidence="3" id="KW-1185">Reference proteome</keyword>
<reference evidence="2 3" key="1">
    <citation type="submission" date="2019-07" db="EMBL/GenBank/DDBJ databases">
        <title>Hymenobacter sp. straun FUR1 Genome sequencing and assembly.</title>
        <authorList>
            <person name="Chhetri G."/>
        </authorList>
    </citation>
    <scope>NUCLEOTIDE SEQUENCE [LARGE SCALE GENOMIC DNA]</scope>
    <source>
        <strain evidence="2 3">Fur1</strain>
    </source>
</reference>
<accession>A0A558C4F0</accession>
<dbReference type="OrthoDB" id="887249at2"/>
<feature type="signal peptide" evidence="1">
    <location>
        <begin position="1"/>
        <end position="20"/>
    </location>
</feature>
<protein>
    <submittedName>
        <fullName evidence="2">Uncharacterized protein</fullName>
    </submittedName>
</protein>
<dbReference type="Proteomes" id="UP000317624">
    <property type="component" value="Unassembled WGS sequence"/>
</dbReference>
<evidence type="ECO:0000256" key="1">
    <source>
        <dbReference type="SAM" id="SignalP"/>
    </source>
</evidence>
<sequence>MSILYYSLLGFSLLSSGAAAQGPAEVLHSAQTIALGPHATVGGTVVLPNHNTVLFLTNSESRELVAQCLAPDGHTLWQTSLTRFGRAEKGARPLLDNLGLGRKTRTDQQMQQEKAAAELYPLRIFTAGNDVLLAEHISEEAAKQLVKSGVAGPQECQTYVQRLNEQGSLTQHLFGPRPAPTSGKLESLRLSDYADADGYVEVVRETDERAGSVAFWTMHYDLKTNTIRRESLELPATPAHTGNLSQFRHWYQEWAYLGHRPNQTYFCRRTLVSDATQQPGKQPVTYQVYITDDQGKAAPGGFSTTLDLSKGTVPLYSGTIPSYGELTHIPRYYSQQGASSASTYDEWDTSAGGLGSFYLDRSTGDVLIFGEYGTGELPEINYRPMLQGFFERRYAADGRLVAQLQAPYSEAMRAKQKNLSFKGHPDRQLRFHFDPLTGQSRYGFSPKAYSPESFNLVIDRDLKVQRSEYLADKDQNGLTHTSVQFIESFCGYNMDGSTANLRTYGPTAQEELPVYAALANLRQQAGAGSPDHKFYINASSPSAGLVIEQPLGIGGTLKVYTFQTEFLSKN</sequence>
<dbReference type="EMBL" id="VMRJ01000001">
    <property type="protein sequence ID" value="TVT43665.1"/>
    <property type="molecule type" value="Genomic_DNA"/>
</dbReference>
<evidence type="ECO:0000313" key="3">
    <source>
        <dbReference type="Proteomes" id="UP000317624"/>
    </source>
</evidence>
<keyword evidence="1" id="KW-0732">Signal</keyword>
<evidence type="ECO:0000313" key="2">
    <source>
        <dbReference type="EMBL" id="TVT43665.1"/>
    </source>
</evidence>
<dbReference type="RefSeq" id="WP_144845387.1">
    <property type="nucleotide sequence ID" value="NZ_VMRJ01000001.1"/>
</dbReference>